<evidence type="ECO:0000313" key="1">
    <source>
        <dbReference type="EMBL" id="MFC5604619.1"/>
    </source>
</evidence>
<evidence type="ECO:0000313" key="2">
    <source>
        <dbReference type="Proteomes" id="UP001596071"/>
    </source>
</evidence>
<reference evidence="2" key="1">
    <citation type="journal article" date="2019" name="Int. J. Syst. Evol. Microbiol.">
        <title>The Global Catalogue of Microorganisms (GCM) 10K type strain sequencing project: providing services to taxonomists for standard genome sequencing and annotation.</title>
        <authorList>
            <consortium name="The Broad Institute Genomics Platform"/>
            <consortium name="The Broad Institute Genome Sequencing Center for Infectious Disease"/>
            <person name="Wu L."/>
            <person name="Ma J."/>
        </authorList>
    </citation>
    <scope>NUCLEOTIDE SEQUENCE [LARGE SCALE GENOMIC DNA]</scope>
    <source>
        <strain evidence="2">KACC 11299</strain>
    </source>
</reference>
<evidence type="ECO:0008006" key="3">
    <source>
        <dbReference type="Google" id="ProtNLM"/>
    </source>
</evidence>
<organism evidence="1 2">
    <name type="scientific">Sporosarcina koreensis</name>
    <dbReference type="NCBI Taxonomy" id="334735"/>
    <lineage>
        <taxon>Bacteria</taxon>
        <taxon>Bacillati</taxon>
        <taxon>Bacillota</taxon>
        <taxon>Bacilli</taxon>
        <taxon>Bacillales</taxon>
        <taxon>Caryophanaceae</taxon>
        <taxon>Sporosarcina</taxon>
    </lineage>
</organism>
<name>A0ABW0TZY9_9BACL</name>
<dbReference type="Proteomes" id="UP001596071">
    <property type="component" value="Unassembled WGS sequence"/>
</dbReference>
<proteinExistence type="predicted"/>
<dbReference type="EMBL" id="JBHSNP010000028">
    <property type="protein sequence ID" value="MFC5604619.1"/>
    <property type="molecule type" value="Genomic_DNA"/>
</dbReference>
<accession>A0ABW0TZY9</accession>
<keyword evidence="2" id="KW-1185">Reference proteome</keyword>
<sequence length="107" mass="12027">MEEESTSVFVLSEGSAREANDIDPSVETASHVVNPAIISKIRYLSAPFQKQIYTPLQFIFEDGVLKGAIQRVEGDTVWVEADDKITEIEIAKIEDVLWRGQPFDTRT</sequence>
<comment type="caution">
    <text evidence="1">The sequence shown here is derived from an EMBL/GenBank/DDBJ whole genome shotgun (WGS) entry which is preliminary data.</text>
</comment>
<gene>
    <name evidence="1" type="ORF">ACFPTP_15400</name>
</gene>
<protein>
    <recommendedName>
        <fullName evidence="3">YolD-like protein</fullName>
    </recommendedName>
</protein>